<name>A0A379GBP7_PROMI</name>
<evidence type="ECO:0000313" key="2">
    <source>
        <dbReference type="Proteomes" id="UP000254191"/>
    </source>
</evidence>
<accession>A0A379GBP7</accession>
<protein>
    <submittedName>
        <fullName evidence="1">Hydrogenase 4 subunit B</fullName>
        <ecNumber evidence="1">1.-.-.-</ecNumber>
    </submittedName>
</protein>
<organism evidence="1 2">
    <name type="scientific">Proteus mirabilis</name>
    <dbReference type="NCBI Taxonomy" id="584"/>
    <lineage>
        <taxon>Bacteria</taxon>
        <taxon>Pseudomonadati</taxon>
        <taxon>Pseudomonadota</taxon>
        <taxon>Gammaproteobacteria</taxon>
        <taxon>Enterobacterales</taxon>
        <taxon>Morganellaceae</taxon>
        <taxon>Proteus</taxon>
    </lineage>
</organism>
<dbReference type="EC" id="1.-.-.-" evidence="1"/>
<gene>
    <name evidence="1" type="primary">hyfB_1</name>
    <name evidence="1" type="ORF">NCTC11938_02706</name>
</gene>
<evidence type="ECO:0000313" key="1">
    <source>
        <dbReference type="EMBL" id="SUC38439.1"/>
    </source>
</evidence>
<keyword evidence="1" id="KW-0560">Oxidoreductase</keyword>
<dbReference type="AlphaFoldDB" id="A0A379GBP7"/>
<proteinExistence type="predicted"/>
<dbReference type="GO" id="GO:0016491">
    <property type="term" value="F:oxidoreductase activity"/>
    <property type="evidence" value="ECO:0007669"/>
    <property type="project" value="UniProtKB-KW"/>
</dbReference>
<reference evidence="1 2" key="1">
    <citation type="submission" date="2018-06" db="EMBL/GenBank/DDBJ databases">
        <authorList>
            <consortium name="Pathogen Informatics"/>
            <person name="Doyle S."/>
        </authorList>
    </citation>
    <scope>NUCLEOTIDE SEQUENCE [LARGE SCALE GENOMIC DNA]</scope>
    <source>
        <strain evidence="1 2">NCTC11938</strain>
    </source>
</reference>
<dbReference type="EMBL" id="UGTS01000005">
    <property type="protein sequence ID" value="SUC38439.1"/>
    <property type="molecule type" value="Genomic_DNA"/>
</dbReference>
<dbReference type="Proteomes" id="UP000254191">
    <property type="component" value="Unassembled WGS sequence"/>
</dbReference>
<sequence length="66" mass="7510">MAVSAGGFTQALRSMFAPLYRMRKQLDPSPWLSRGFNKTQLGAEKVEPFWDESIIYPLVRGNPTFC</sequence>